<accession>A0A0V8GBQ6</accession>
<organism evidence="2 3">
    <name type="scientific">Exiguobacterium indicum</name>
    <dbReference type="NCBI Taxonomy" id="296995"/>
    <lineage>
        <taxon>Bacteria</taxon>
        <taxon>Bacillati</taxon>
        <taxon>Bacillota</taxon>
        <taxon>Bacilli</taxon>
        <taxon>Bacillales</taxon>
        <taxon>Bacillales Family XII. Incertae Sedis</taxon>
        <taxon>Exiguobacterium</taxon>
    </lineage>
</organism>
<feature type="chain" id="PRO_5039507898" description="Lipoprotein" evidence="1">
    <location>
        <begin position="20"/>
        <end position="167"/>
    </location>
</feature>
<evidence type="ECO:0000256" key="1">
    <source>
        <dbReference type="SAM" id="SignalP"/>
    </source>
</evidence>
<comment type="caution">
    <text evidence="2">The sequence shown here is derived from an EMBL/GenBank/DDBJ whole genome shotgun (WGS) entry which is preliminary data.</text>
</comment>
<feature type="signal peptide" evidence="1">
    <location>
        <begin position="1"/>
        <end position="19"/>
    </location>
</feature>
<dbReference type="GeneID" id="88811616"/>
<sequence>MKLNILLKSVSLISLSLIAVGCAQSPMKSSTPNHSKEVDHAKHMSGDKIEETSSSLILPTFLKTQPEDVRNVYQAVGKNRKLLEKIPCYCGCGETVNHKNNYDCFIEENATNGSVKWTSHGTTCSTCLEIAVKSILKQRDGESVKDIRSAIDSSYKDGYSKPTPTPL</sequence>
<dbReference type="EMBL" id="LNQL01000007">
    <property type="protein sequence ID" value="KSU47703.1"/>
    <property type="molecule type" value="Genomic_DNA"/>
</dbReference>
<dbReference type="Pfam" id="PF13798">
    <property type="entry name" value="PCYCGC"/>
    <property type="match status" value="1"/>
</dbReference>
<dbReference type="Proteomes" id="UP000053797">
    <property type="component" value="Unassembled WGS sequence"/>
</dbReference>
<reference evidence="2 3" key="1">
    <citation type="journal article" date="2015" name="Int. J. Syst. Evol. Microbiol.">
        <title>Exiguobacterium enclense sp. nov., isolated from sediment.</title>
        <authorList>
            <person name="Dastager S.G."/>
            <person name="Mawlankar R."/>
            <person name="Sonalkar V.V."/>
            <person name="Thorat M.N."/>
            <person name="Mual P."/>
            <person name="Verma A."/>
            <person name="Krishnamurthi S."/>
            <person name="Tang S.K."/>
            <person name="Li W.J."/>
        </authorList>
    </citation>
    <scope>NUCLEOTIDE SEQUENCE [LARGE SCALE GENOMIC DNA]</scope>
    <source>
        <strain evidence="2 3">NIO-1109</strain>
    </source>
</reference>
<dbReference type="AlphaFoldDB" id="A0A0V8GBQ6"/>
<dbReference type="RefSeq" id="WP_029343432.1">
    <property type="nucleotide sequence ID" value="NZ_FMYN01000007.1"/>
</dbReference>
<keyword evidence="1" id="KW-0732">Signal</keyword>
<protein>
    <recommendedName>
        <fullName evidence="4">Lipoprotein</fullName>
    </recommendedName>
</protein>
<evidence type="ECO:0008006" key="4">
    <source>
        <dbReference type="Google" id="ProtNLM"/>
    </source>
</evidence>
<dbReference type="InterPro" id="IPR025673">
    <property type="entry name" value="PCYCGC"/>
</dbReference>
<proteinExistence type="predicted"/>
<gene>
    <name evidence="2" type="ORF">AS033_15735</name>
</gene>
<name>A0A0V8GBQ6_9BACL</name>
<dbReference type="PROSITE" id="PS51257">
    <property type="entry name" value="PROKAR_LIPOPROTEIN"/>
    <property type="match status" value="1"/>
</dbReference>
<evidence type="ECO:0000313" key="2">
    <source>
        <dbReference type="EMBL" id="KSU47703.1"/>
    </source>
</evidence>
<evidence type="ECO:0000313" key="3">
    <source>
        <dbReference type="Proteomes" id="UP000053797"/>
    </source>
</evidence>